<reference evidence="2 3" key="1">
    <citation type="submission" date="2020-07" db="EMBL/GenBank/DDBJ databases">
        <title>Complete genome sequence of Chitinibacter sp. 2T18.</title>
        <authorList>
            <person name="Bae J.-W."/>
            <person name="Choi J.-W."/>
        </authorList>
    </citation>
    <scope>NUCLEOTIDE SEQUENCE [LARGE SCALE GENOMIC DNA]</scope>
    <source>
        <strain evidence="2 3">2T18</strain>
    </source>
</reference>
<feature type="coiled-coil region" evidence="1">
    <location>
        <begin position="5"/>
        <end position="32"/>
    </location>
</feature>
<protein>
    <submittedName>
        <fullName evidence="2">Uncharacterized protein</fullName>
    </submittedName>
</protein>
<dbReference type="KEGG" id="chiz:HQ393_05075"/>
<dbReference type="RefSeq" id="WP_179357758.1">
    <property type="nucleotide sequence ID" value="NZ_CP058627.1"/>
</dbReference>
<dbReference type="AlphaFoldDB" id="A0A7H9BGF0"/>
<dbReference type="Proteomes" id="UP000509597">
    <property type="component" value="Chromosome"/>
</dbReference>
<proteinExistence type="predicted"/>
<keyword evidence="3" id="KW-1185">Reference proteome</keyword>
<evidence type="ECO:0000256" key="1">
    <source>
        <dbReference type="SAM" id="Coils"/>
    </source>
</evidence>
<organism evidence="2 3">
    <name type="scientific">Chitinibacter bivalviorum</name>
    <dbReference type="NCBI Taxonomy" id="2739434"/>
    <lineage>
        <taxon>Bacteria</taxon>
        <taxon>Pseudomonadati</taxon>
        <taxon>Pseudomonadota</taxon>
        <taxon>Betaproteobacteria</taxon>
        <taxon>Neisseriales</taxon>
        <taxon>Chitinibacteraceae</taxon>
        <taxon>Chitinibacter</taxon>
    </lineage>
</organism>
<evidence type="ECO:0000313" key="3">
    <source>
        <dbReference type="Proteomes" id="UP000509597"/>
    </source>
</evidence>
<sequence>MSEQISVEESRIKQLEQQLQAADVRIKELEAALVLSHLPSDSRKNVIDLVQEAA</sequence>
<name>A0A7H9BGF0_9NEIS</name>
<accession>A0A7H9BGF0</accession>
<dbReference type="EMBL" id="CP058627">
    <property type="protein sequence ID" value="QLG87677.1"/>
    <property type="molecule type" value="Genomic_DNA"/>
</dbReference>
<keyword evidence="1" id="KW-0175">Coiled coil</keyword>
<gene>
    <name evidence="2" type="ORF">HQ393_05075</name>
</gene>
<evidence type="ECO:0000313" key="2">
    <source>
        <dbReference type="EMBL" id="QLG87677.1"/>
    </source>
</evidence>